<gene>
    <name evidence="4" type="primary">GRIPAP1</name>
</gene>
<feature type="coiled-coil region" evidence="1">
    <location>
        <begin position="735"/>
        <end position="762"/>
    </location>
</feature>
<dbReference type="GO" id="GO:0098887">
    <property type="term" value="P:neurotransmitter receptor transport, endosome to postsynaptic membrane"/>
    <property type="evidence" value="ECO:0007669"/>
    <property type="project" value="TreeGrafter"/>
</dbReference>
<protein>
    <submittedName>
        <fullName evidence="4">GRIP1-associated protein 1 isoform X1</fullName>
    </submittedName>
</protein>
<dbReference type="GO" id="GO:1905244">
    <property type="term" value="P:regulation of modification of synaptic structure"/>
    <property type="evidence" value="ECO:0007669"/>
    <property type="project" value="TreeGrafter"/>
</dbReference>
<accession>A0AAJ7U3E5</accession>
<organism evidence="3 4">
    <name type="scientific">Petromyzon marinus</name>
    <name type="common">Sea lamprey</name>
    <dbReference type="NCBI Taxonomy" id="7757"/>
    <lineage>
        <taxon>Eukaryota</taxon>
        <taxon>Metazoa</taxon>
        <taxon>Chordata</taxon>
        <taxon>Craniata</taxon>
        <taxon>Vertebrata</taxon>
        <taxon>Cyclostomata</taxon>
        <taxon>Hyperoartia</taxon>
        <taxon>Petromyzontiformes</taxon>
        <taxon>Petromyzontidae</taxon>
        <taxon>Petromyzon</taxon>
    </lineage>
</organism>
<dbReference type="GO" id="GO:0099152">
    <property type="term" value="P:regulation of neurotransmitter receptor transport, endosome to postsynaptic membrane"/>
    <property type="evidence" value="ECO:0007669"/>
    <property type="project" value="TreeGrafter"/>
</dbReference>
<feature type="coiled-coil region" evidence="1">
    <location>
        <begin position="204"/>
        <end position="273"/>
    </location>
</feature>
<sequence length="863" mass="98836">MAQSLSDEEFNRMQAQLLELRKDNYQLTDEVKKNQTELNVCRNKVAVLEKDLAKAQKTVAKSKKAQEVEALLGENEMLQAKLRSQEEDFGIQNTTLMQELNKLCSQLEQLEEEKRAGKDAAAGGAARVAVAVDGEIRRLRAENAALLKNIAALQDKHIHDLEKLGESHASVNPAEESDEADGQVVKRDWTLDDVGTDGDPDDVAKQLQRRVSNLEVQLKEFNDLQLKFATEKEENELLKDQIQAMMLSKEKDFAQMQEDISKVTDKLKKKQESLLLLQSEKESLYTESRSKLEEVQRRKEEEIGDLNVKMLKVQNELKKAMQDVVELKEQLKKQRQERDEALKAKGDENATQNAQKEEQLGKVRGENEALRTSLTALEQIQTSRTVEINLLKEQNLSLTEEVHQLQLLKSNLVSERESLTSQYQEAAREKARTHDRLQELSAEKVGLQTDLEEASKLAVKRKSMLDALAIETQQEKGRHKEALSALQLAHDKEVLGVRARYERELRELHEEMVRSADELRAQLKDEKVKTKELEGLKEVANSLQSQIAGLESSKGWYERRLQDAEELAKKNLDEHQGRIQQLQEQHRLDSQRKTEEAVHLKQELENMVQREVELKQEIEHLKQELKDVVDQQRIVEKKGSAALKDLKRQLQLERKRADRVQERLQDFLTNSKMRAGMEELNLSDMCSPTRTQTGDSSSISSFSYRDIMRETPSSSKQHTESPHASRPADLSDEEVTDMFQRIAELQQEKWNLEEKVKHLEANSSSMAEDICKKNAIIEAYVMESRIDTTAAHAHAHADRSSIGSVFRDLVKPGDDSVRDMNKKLQHMLEEQLTKNMYLQKDMELLSQEVVRLSKGSTVNNEAS</sequence>
<feature type="region of interest" description="Disordered" evidence="2">
    <location>
        <begin position="681"/>
        <end position="731"/>
    </location>
</feature>
<keyword evidence="3" id="KW-1185">Reference proteome</keyword>
<evidence type="ECO:0000313" key="4">
    <source>
        <dbReference type="RefSeq" id="XP_032827552.1"/>
    </source>
</evidence>
<feature type="compositionally biased region" description="Polar residues" evidence="2">
    <location>
        <begin position="684"/>
        <end position="695"/>
    </location>
</feature>
<dbReference type="Proteomes" id="UP001318040">
    <property type="component" value="Chromosome 46"/>
</dbReference>
<feature type="coiled-coil region" evidence="1">
    <location>
        <begin position="388"/>
        <end position="457"/>
    </location>
</feature>
<proteinExistence type="predicted"/>
<dbReference type="CTD" id="56850"/>
<evidence type="ECO:0000256" key="2">
    <source>
        <dbReference type="SAM" id="MobiDB-lite"/>
    </source>
</evidence>
<dbReference type="RefSeq" id="XP_032827552.1">
    <property type="nucleotide sequence ID" value="XM_032971661.1"/>
</dbReference>
<dbReference type="GO" id="GO:0099158">
    <property type="term" value="P:regulation of recycling endosome localization within postsynapse"/>
    <property type="evidence" value="ECO:0007669"/>
    <property type="project" value="TreeGrafter"/>
</dbReference>
<dbReference type="GO" id="GO:0098837">
    <property type="term" value="C:postsynaptic recycling endosome"/>
    <property type="evidence" value="ECO:0007669"/>
    <property type="project" value="TreeGrafter"/>
</dbReference>
<feature type="compositionally biased region" description="Basic and acidic residues" evidence="2">
    <location>
        <begin position="336"/>
        <end position="348"/>
    </location>
</feature>
<feature type="coiled-coil region" evidence="1">
    <location>
        <begin position="498"/>
        <end position="670"/>
    </location>
</feature>
<feature type="compositionally biased region" description="Basic and acidic residues" evidence="2">
    <location>
        <begin position="355"/>
        <end position="366"/>
    </location>
</feature>
<dbReference type="GO" id="GO:0098998">
    <property type="term" value="C:extrinsic component of postsynaptic early endosome membrane"/>
    <property type="evidence" value="ECO:0007669"/>
    <property type="project" value="TreeGrafter"/>
</dbReference>
<dbReference type="PANTHER" id="PTHR18978">
    <property type="entry name" value="GRIP-1 ASSOCIATED PROTEIN 1"/>
    <property type="match status" value="1"/>
</dbReference>
<reference evidence="4" key="1">
    <citation type="submission" date="2025-08" db="UniProtKB">
        <authorList>
            <consortium name="RefSeq"/>
        </authorList>
    </citation>
    <scope>IDENTIFICATION</scope>
    <source>
        <tissue evidence="4">Sperm</tissue>
    </source>
</reference>
<dbReference type="Gene3D" id="1.10.287.1490">
    <property type="match status" value="1"/>
</dbReference>
<dbReference type="AlphaFoldDB" id="A0AAJ7U3E5"/>
<evidence type="ECO:0000256" key="1">
    <source>
        <dbReference type="SAM" id="Coils"/>
    </source>
</evidence>
<keyword evidence="1" id="KW-0175">Coiled coil</keyword>
<dbReference type="GO" id="GO:0098978">
    <property type="term" value="C:glutamatergic synapse"/>
    <property type="evidence" value="ECO:0007669"/>
    <property type="project" value="TreeGrafter"/>
</dbReference>
<feature type="region of interest" description="Disordered" evidence="2">
    <location>
        <begin position="336"/>
        <end position="366"/>
    </location>
</feature>
<dbReference type="PANTHER" id="PTHR18978:SF1">
    <property type="entry name" value="GRIP1-ASSOCIATED PROTEIN 1"/>
    <property type="match status" value="1"/>
</dbReference>
<evidence type="ECO:0000313" key="3">
    <source>
        <dbReference type="Proteomes" id="UP001318040"/>
    </source>
</evidence>
<name>A0AAJ7U3E5_PETMA</name>
<feature type="coiled-coil region" evidence="1">
    <location>
        <begin position="38"/>
        <end position="156"/>
    </location>
</feature>
<dbReference type="KEGG" id="pmrn:116952372"/>
<dbReference type="InterPro" id="IPR026204">
    <property type="entry name" value="GRIPAP1"/>
</dbReference>